<accession>A0A067PDY6</accession>
<feature type="non-terminal residue" evidence="1">
    <location>
        <position position="57"/>
    </location>
</feature>
<name>A0A067PDY6_9AGAM</name>
<keyword evidence="2" id="KW-1185">Reference proteome</keyword>
<dbReference type="InParanoid" id="A0A067PDY6"/>
<feature type="non-terminal residue" evidence="1">
    <location>
        <position position="1"/>
    </location>
</feature>
<gene>
    <name evidence="1" type="ORF">JAAARDRAFT_88200</name>
</gene>
<sequence>HAWIYSQCRKAMVWLGADPNVLKKYCVLDKKDCQVDTGIVDDPKQRKVQNATLPWIW</sequence>
<dbReference type="OrthoDB" id="3265433at2759"/>
<dbReference type="Proteomes" id="UP000027265">
    <property type="component" value="Unassembled WGS sequence"/>
</dbReference>
<evidence type="ECO:0000313" key="2">
    <source>
        <dbReference type="Proteomes" id="UP000027265"/>
    </source>
</evidence>
<dbReference type="AlphaFoldDB" id="A0A067PDY6"/>
<evidence type="ECO:0000313" key="1">
    <source>
        <dbReference type="EMBL" id="KDQ49247.1"/>
    </source>
</evidence>
<reference evidence="2" key="1">
    <citation type="journal article" date="2014" name="Proc. Natl. Acad. Sci. U.S.A.">
        <title>Extensive sampling of basidiomycete genomes demonstrates inadequacy of the white-rot/brown-rot paradigm for wood decay fungi.</title>
        <authorList>
            <person name="Riley R."/>
            <person name="Salamov A.A."/>
            <person name="Brown D.W."/>
            <person name="Nagy L.G."/>
            <person name="Floudas D."/>
            <person name="Held B.W."/>
            <person name="Levasseur A."/>
            <person name="Lombard V."/>
            <person name="Morin E."/>
            <person name="Otillar R."/>
            <person name="Lindquist E.A."/>
            <person name="Sun H."/>
            <person name="LaButti K.M."/>
            <person name="Schmutz J."/>
            <person name="Jabbour D."/>
            <person name="Luo H."/>
            <person name="Baker S.E."/>
            <person name="Pisabarro A.G."/>
            <person name="Walton J.D."/>
            <person name="Blanchette R.A."/>
            <person name="Henrissat B."/>
            <person name="Martin F."/>
            <person name="Cullen D."/>
            <person name="Hibbett D.S."/>
            <person name="Grigoriev I.V."/>
        </authorList>
    </citation>
    <scope>NUCLEOTIDE SEQUENCE [LARGE SCALE GENOMIC DNA]</scope>
    <source>
        <strain evidence="2">MUCL 33604</strain>
    </source>
</reference>
<dbReference type="HOGENOM" id="CLU_3002016_0_0_1"/>
<protein>
    <submittedName>
        <fullName evidence="1">Uncharacterized protein</fullName>
    </submittedName>
</protein>
<dbReference type="EMBL" id="KL197793">
    <property type="protein sequence ID" value="KDQ49247.1"/>
    <property type="molecule type" value="Genomic_DNA"/>
</dbReference>
<organism evidence="1 2">
    <name type="scientific">Jaapia argillacea MUCL 33604</name>
    <dbReference type="NCBI Taxonomy" id="933084"/>
    <lineage>
        <taxon>Eukaryota</taxon>
        <taxon>Fungi</taxon>
        <taxon>Dikarya</taxon>
        <taxon>Basidiomycota</taxon>
        <taxon>Agaricomycotina</taxon>
        <taxon>Agaricomycetes</taxon>
        <taxon>Agaricomycetidae</taxon>
        <taxon>Jaapiales</taxon>
        <taxon>Jaapiaceae</taxon>
        <taxon>Jaapia</taxon>
    </lineage>
</organism>
<proteinExistence type="predicted"/>